<evidence type="ECO:0000256" key="5">
    <source>
        <dbReference type="ARBA" id="ARBA00022989"/>
    </source>
</evidence>
<dbReference type="OrthoDB" id="9771544at2"/>
<dbReference type="PROSITE" id="PS50928">
    <property type="entry name" value="ABC_TM1"/>
    <property type="match status" value="1"/>
</dbReference>
<dbReference type="SUPFAM" id="SSF161098">
    <property type="entry name" value="MetI-like"/>
    <property type="match status" value="1"/>
</dbReference>
<dbReference type="AlphaFoldDB" id="A0A1H8BJM1"/>
<dbReference type="GO" id="GO:0005886">
    <property type="term" value="C:plasma membrane"/>
    <property type="evidence" value="ECO:0007669"/>
    <property type="project" value="UniProtKB-SubCell"/>
</dbReference>
<keyword evidence="4 7" id="KW-0812">Transmembrane</keyword>
<evidence type="ECO:0000313" key="10">
    <source>
        <dbReference type="Proteomes" id="UP000199158"/>
    </source>
</evidence>
<keyword evidence="6 7" id="KW-0472">Membrane</keyword>
<dbReference type="InterPro" id="IPR035906">
    <property type="entry name" value="MetI-like_sf"/>
</dbReference>
<name>A0A1H8BJM1_9FIRM</name>
<reference evidence="9 10" key="1">
    <citation type="submission" date="2016-10" db="EMBL/GenBank/DDBJ databases">
        <authorList>
            <person name="de Groot N.N."/>
        </authorList>
    </citation>
    <scope>NUCLEOTIDE SEQUENCE [LARGE SCALE GENOMIC DNA]</scope>
    <source>
        <strain evidence="9 10">CGMCC 1.5070</strain>
    </source>
</reference>
<feature type="transmembrane region" description="Helical" evidence="7">
    <location>
        <begin position="80"/>
        <end position="101"/>
    </location>
</feature>
<dbReference type="PANTHER" id="PTHR43744">
    <property type="entry name" value="ABC TRANSPORTER PERMEASE PROTEIN MG189-RELATED-RELATED"/>
    <property type="match status" value="1"/>
</dbReference>
<feature type="transmembrane region" description="Helical" evidence="7">
    <location>
        <begin position="15"/>
        <end position="37"/>
    </location>
</feature>
<sequence>MMADSIKTKRIVSKILLYIFALLIAVVVCIPFFWMIITSLKSRGALMSIPVEWFPKSPTLDAYKKLFTIPNFTSSVFNSFYLSITCTAVRLLCAAMAAFALTKIKFKGRETIFKVYITALMIPMQITFIPLFIVMTKMNLTNSLNAFMFIQLFNGFSIFMLRQRMMSINDAYIEAAVIDGASMGRIFFKIFLPLSSGTLAVLSIIVFMDLWNDYLLPLVLLTERSKYTLPLVLSTLSGEYKNQYNLMMAGSLLSIIPILIVYIAMQKYFKEGLTVGGVKG</sequence>
<keyword evidence="2 7" id="KW-0813">Transport</keyword>
<dbReference type="InterPro" id="IPR000515">
    <property type="entry name" value="MetI-like"/>
</dbReference>
<feature type="transmembrane region" description="Helical" evidence="7">
    <location>
        <begin position="113"/>
        <end position="134"/>
    </location>
</feature>
<accession>A0A1H8BJM1</accession>
<feature type="transmembrane region" description="Helical" evidence="7">
    <location>
        <begin position="140"/>
        <end position="161"/>
    </location>
</feature>
<dbReference type="Gene3D" id="1.10.3720.10">
    <property type="entry name" value="MetI-like"/>
    <property type="match status" value="1"/>
</dbReference>
<evidence type="ECO:0000256" key="4">
    <source>
        <dbReference type="ARBA" id="ARBA00022692"/>
    </source>
</evidence>
<evidence type="ECO:0000256" key="3">
    <source>
        <dbReference type="ARBA" id="ARBA00022475"/>
    </source>
</evidence>
<dbReference type="GO" id="GO:0055085">
    <property type="term" value="P:transmembrane transport"/>
    <property type="evidence" value="ECO:0007669"/>
    <property type="project" value="InterPro"/>
</dbReference>
<evidence type="ECO:0000256" key="2">
    <source>
        <dbReference type="ARBA" id="ARBA00022448"/>
    </source>
</evidence>
<evidence type="ECO:0000259" key="8">
    <source>
        <dbReference type="PROSITE" id="PS50928"/>
    </source>
</evidence>
<keyword evidence="9" id="KW-0762">Sugar transport</keyword>
<evidence type="ECO:0000256" key="6">
    <source>
        <dbReference type="ARBA" id="ARBA00023136"/>
    </source>
</evidence>
<organism evidence="9 10">
    <name type="scientific">Hydrogenoanaerobacterium saccharovorans</name>
    <dbReference type="NCBI Taxonomy" id="474960"/>
    <lineage>
        <taxon>Bacteria</taxon>
        <taxon>Bacillati</taxon>
        <taxon>Bacillota</taxon>
        <taxon>Clostridia</taxon>
        <taxon>Eubacteriales</taxon>
        <taxon>Oscillospiraceae</taxon>
        <taxon>Hydrogenoanaerobacterium</taxon>
    </lineage>
</organism>
<dbReference type="EMBL" id="FOCG01000001">
    <property type="protein sequence ID" value="SEM82973.1"/>
    <property type="molecule type" value="Genomic_DNA"/>
</dbReference>
<comment type="subcellular location">
    <subcellularLocation>
        <location evidence="1 7">Cell membrane</location>
        <topology evidence="1 7">Multi-pass membrane protein</topology>
    </subcellularLocation>
</comment>
<dbReference type="RefSeq" id="WP_092753977.1">
    <property type="nucleotide sequence ID" value="NZ_FOCG01000001.1"/>
</dbReference>
<feature type="domain" description="ABC transmembrane type-1" evidence="8">
    <location>
        <begin position="76"/>
        <end position="265"/>
    </location>
</feature>
<keyword evidence="10" id="KW-1185">Reference proteome</keyword>
<keyword evidence="3" id="KW-1003">Cell membrane</keyword>
<feature type="transmembrane region" description="Helical" evidence="7">
    <location>
        <begin position="190"/>
        <end position="211"/>
    </location>
</feature>
<dbReference type="Pfam" id="PF00528">
    <property type="entry name" value="BPD_transp_1"/>
    <property type="match status" value="1"/>
</dbReference>
<evidence type="ECO:0000256" key="7">
    <source>
        <dbReference type="RuleBase" id="RU363032"/>
    </source>
</evidence>
<dbReference type="PANTHER" id="PTHR43744:SF12">
    <property type="entry name" value="ABC TRANSPORTER PERMEASE PROTEIN MG189-RELATED"/>
    <property type="match status" value="1"/>
</dbReference>
<keyword evidence="5 7" id="KW-1133">Transmembrane helix</keyword>
<evidence type="ECO:0000313" key="9">
    <source>
        <dbReference type="EMBL" id="SEM82973.1"/>
    </source>
</evidence>
<dbReference type="CDD" id="cd06261">
    <property type="entry name" value="TM_PBP2"/>
    <property type="match status" value="1"/>
</dbReference>
<comment type="similarity">
    <text evidence="7">Belongs to the binding-protein-dependent transport system permease family.</text>
</comment>
<protein>
    <submittedName>
        <fullName evidence="9">Multiple sugar transport system permease protein</fullName>
    </submittedName>
</protein>
<dbReference type="STRING" id="474960.SAMN05216180_1941"/>
<gene>
    <name evidence="9" type="ORF">SAMN05216180_1941</name>
</gene>
<evidence type="ECO:0000256" key="1">
    <source>
        <dbReference type="ARBA" id="ARBA00004651"/>
    </source>
</evidence>
<feature type="transmembrane region" description="Helical" evidence="7">
    <location>
        <begin position="244"/>
        <end position="264"/>
    </location>
</feature>
<dbReference type="Proteomes" id="UP000199158">
    <property type="component" value="Unassembled WGS sequence"/>
</dbReference>
<proteinExistence type="inferred from homology"/>